<comment type="caution">
    <text evidence="3">The sequence shown here is derived from an EMBL/GenBank/DDBJ whole genome shotgun (WGS) entry which is preliminary data.</text>
</comment>
<name>X1NLI6_9ZZZZ</name>
<organism evidence="3">
    <name type="scientific">marine sediment metagenome</name>
    <dbReference type="NCBI Taxonomy" id="412755"/>
    <lineage>
        <taxon>unclassified sequences</taxon>
        <taxon>metagenomes</taxon>
        <taxon>ecological metagenomes</taxon>
    </lineage>
</organism>
<dbReference type="AlphaFoldDB" id="X1NLI6"/>
<dbReference type="GO" id="GO:0016787">
    <property type="term" value="F:hydrolase activity"/>
    <property type="evidence" value="ECO:0007669"/>
    <property type="project" value="UniProtKB-KW"/>
</dbReference>
<evidence type="ECO:0000259" key="2">
    <source>
        <dbReference type="Pfam" id="PF00857"/>
    </source>
</evidence>
<dbReference type="InterPro" id="IPR036380">
    <property type="entry name" value="Isochorismatase-like_sf"/>
</dbReference>
<sequence length="222" mass="24770">MANVVLVSDMLRGFLEEGYPLYCGERARRIIPNVQRLLERELAQGSTVFFLCDHHAPGDPEFDMFPPHCIEGTAEAEVIPELAQYEGEIIPKRTYSSFFDTPLEGKLSQLKPEKLIVCGVCTHICVLYAVADARIRGYEVEVPVDCVASFDEKAHHFALEYMEQTLGAKLTSLGVRRAKPAKFEPLEAVLSGETADVYFARTVEILRQEGLNPVATMEIFSG</sequence>
<gene>
    <name evidence="3" type="ORF">S06H3_43244</name>
</gene>
<accession>X1NLI6</accession>
<reference evidence="3" key="1">
    <citation type="journal article" date="2014" name="Front. Microbiol.">
        <title>High frequency of phylogenetically diverse reductive dehalogenase-homologous genes in deep subseafloor sedimentary metagenomes.</title>
        <authorList>
            <person name="Kawai M."/>
            <person name="Futagami T."/>
            <person name="Toyoda A."/>
            <person name="Takaki Y."/>
            <person name="Nishi S."/>
            <person name="Hori S."/>
            <person name="Arai W."/>
            <person name="Tsubouchi T."/>
            <person name="Morono Y."/>
            <person name="Uchiyama I."/>
            <person name="Ito T."/>
            <person name="Fujiyama A."/>
            <person name="Inagaki F."/>
            <person name="Takami H."/>
        </authorList>
    </citation>
    <scope>NUCLEOTIDE SEQUENCE</scope>
    <source>
        <strain evidence="3">Expedition CK06-06</strain>
    </source>
</reference>
<evidence type="ECO:0000256" key="1">
    <source>
        <dbReference type="ARBA" id="ARBA00022801"/>
    </source>
</evidence>
<dbReference type="GO" id="GO:0016763">
    <property type="term" value="F:pentosyltransferase activity"/>
    <property type="evidence" value="ECO:0007669"/>
    <property type="project" value="InterPro"/>
</dbReference>
<dbReference type="SUPFAM" id="SSF52499">
    <property type="entry name" value="Isochorismatase-like hydrolases"/>
    <property type="match status" value="1"/>
</dbReference>
<dbReference type="InterPro" id="IPR050272">
    <property type="entry name" value="Isochorismatase-like_hydrls"/>
</dbReference>
<dbReference type="Pfam" id="PF00857">
    <property type="entry name" value="Isochorismatase"/>
    <property type="match status" value="1"/>
</dbReference>
<dbReference type="InterPro" id="IPR037128">
    <property type="entry name" value="Quinolinate_PRibosylTase_N_sf"/>
</dbReference>
<dbReference type="Gene3D" id="3.40.50.850">
    <property type="entry name" value="Isochorismatase-like"/>
    <property type="match status" value="1"/>
</dbReference>
<feature type="non-terminal residue" evidence="3">
    <location>
        <position position="222"/>
    </location>
</feature>
<proteinExistence type="predicted"/>
<feature type="domain" description="Isochorismatase-like" evidence="2">
    <location>
        <begin position="4"/>
        <end position="168"/>
    </location>
</feature>
<dbReference type="CDD" id="cd00431">
    <property type="entry name" value="cysteine_hydrolases"/>
    <property type="match status" value="1"/>
</dbReference>
<dbReference type="EMBL" id="BARV01026813">
    <property type="protein sequence ID" value="GAI44882.1"/>
    <property type="molecule type" value="Genomic_DNA"/>
</dbReference>
<dbReference type="PANTHER" id="PTHR43540">
    <property type="entry name" value="PEROXYUREIDOACRYLATE/UREIDOACRYLATE AMIDOHYDROLASE-RELATED"/>
    <property type="match status" value="1"/>
</dbReference>
<dbReference type="Gene3D" id="3.90.1170.20">
    <property type="entry name" value="Quinolinate phosphoribosyl transferase, N-terminal domain"/>
    <property type="match status" value="1"/>
</dbReference>
<protein>
    <recommendedName>
        <fullName evidence="2">Isochorismatase-like domain-containing protein</fullName>
    </recommendedName>
</protein>
<evidence type="ECO:0000313" key="3">
    <source>
        <dbReference type="EMBL" id="GAI44882.1"/>
    </source>
</evidence>
<dbReference type="InterPro" id="IPR000868">
    <property type="entry name" value="Isochorismatase-like_dom"/>
</dbReference>
<keyword evidence="1" id="KW-0378">Hydrolase</keyword>
<dbReference type="PANTHER" id="PTHR43540:SF6">
    <property type="entry name" value="ISOCHORISMATASE-LIKE DOMAIN-CONTAINING PROTEIN"/>
    <property type="match status" value="1"/>
</dbReference>